<dbReference type="InParanoid" id="G4TNS8"/>
<dbReference type="Proteomes" id="UP000007148">
    <property type="component" value="Unassembled WGS sequence"/>
</dbReference>
<gene>
    <name evidence="1" type="ORF">PIIN_06926</name>
</gene>
<organism evidence="1 2">
    <name type="scientific">Serendipita indica (strain DSM 11827)</name>
    <name type="common">Root endophyte fungus</name>
    <name type="synonym">Piriformospora indica</name>
    <dbReference type="NCBI Taxonomy" id="1109443"/>
    <lineage>
        <taxon>Eukaryota</taxon>
        <taxon>Fungi</taxon>
        <taxon>Dikarya</taxon>
        <taxon>Basidiomycota</taxon>
        <taxon>Agaricomycotina</taxon>
        <taxon>Agaricomycetes</taxon>
        <taxon>Sebacinales</taxon>
        <taxon>Serendipitaceae</taxon>
        <taxon>Serendipita</taxon>
    </lineage>
</organism>
<sequence length="281" mass="32464">MTDQIHRSQWAFAHAMQLDLTHIHWKVCSTNGFNVDSCCFEAQESHQETQLGPNKDSWMQSSITHFNDLSPRRKERYREDWTHRSSGSEIANIMSQEMIPVKWHQPLLPGLESTSPTVELSTRPPPLSSHWDNATSPLLFAAQPYLEDDAESRSRAISILSAAFHPMINIFVHCHLATRQSQTKELPPWMVLFGVIYDKYMVEIIAFYPTWDGSWQPRALTSGDLRMTLWKDSPRGQLPLVMCLRKIQNHYTSVMRHLQSWPGYDAAVRANAQISYPFLRI</sequence>
<dbReference type="HOGENOM" id="CLU_990846_0_0_1"/>
<keyword evidence="2" id="KW-1185">Reference proteome</keyword>
<dbReference type="EMBL" id="CAFZ01000194">
    <property type="protein sequence ID" value="CCA72971.1"/>
    <property type="molecule type" value="Genomic_DNA"/>
</dbReference>
<comment type="caution">
    <text evidence="1">The sequence shown here is derived from an EMBL/GenBank/DDBJ whole genome shotgun (WGS) entry which is preliminary data.</text>
</comment>
<proteinExistence type="predicted"/>
<name>G4TNS8_SERID</name>
<protein>
    <submittedName>
        <fullName evidence="1">Uncharacterized protein</fullName>
    </submittedName>
</protein>
<evidence type="ECO:0000313" key="1">
    <source>
        <dbReference type="EMBL" id="CCA72971.1"/>
    </source>
</evidence>
<evidence type="ECO:0000313" key="2">
    <source>
        <dbReference type="Proteomes" id="UP000007148"/>
    </source>
</evidence>
<reference evidence="1 2" key="1">
    <citation type="journal article" date="2011" name="PLoS Pathog.">
        <title>Endophytic Life Strategies Decoded by Genome and Transcriptome Analyses of the Mutualistic Root Symbiont Piriformospora indica.</title>
        <authorList>
            <person name="Zuccaro A."/>
            <person name="Lahrmann U."/>
            <person name="Guldener U."/>
            <person name="Langen G."/>
            <person name="Pfiffi S."/>
            <person name="Biedenkopf D."/>
            <person name="Wong P."/>
            <person name="Samans B."/>
            <person name="Grimm C."/>
            <person name="Basiewicz M."/>
            <person name="Murat C."/>
            <person name="Martin F."/>
            <person name="Kogel K.H."/>
        </authorList>
    </citation>
    <scope>NUCLEOTIDE SEQUENCE [LARGE SCALE GENOMIC DNA]</scope>
    <source>
        <strain evidence="1 2">DSM 11827</strain>
    </source>
</reference>
<accession>G4TNS8</accession>
<dbReference type="AlphaFoldDB" id="G4TNS8"/>
<dbReference type="OrthoDB" id="10644072at2759"/>